<proteinExistence type="predicted"/>
<feature type="compositionally biased region" description="Low complexity" evidence="2">
    <location>
        <begin position="24"/>
        <end position="36"/>
    </location>
</feature>
<keyword evidence="1" id="KW-0560">Oxidoreductase</keyword>
<dbReference type="GO" id="GO:0016491">
    <property type="term" value="F:oxidoreductase activity"/>
    <property type="evidence" value="ECO:0007669"/>
    <property type="project" value="UniProtKB-KW"/>
</dbReference>
<evidence type="ECO:0000313" key="3">
    <source>
        <dbReference type="EMBL" id="SCL26508.1"/>
    </source>
</evidence>
<protein>
    <submittedName>
        <fullName evidence="3">5,10-methylenetetrahydrofolate reductase</fullName>
    </submittedName>
</protein>
<dbReference type="EMBL" id="FMHU01000002">
    <property type="protein sequence ID" value="SCL26508.1"/>
    <property type="molecule type" value="Genomic_DNA"/>
</dbReference>
<organism evidence="3 4">
    <name type="scientific">Micromonospora inyonensis</name>
    <dbReference type="NCBI Taxonomy" id="47866"/>
    <lineage>
        <taxon>Bacteria</taxon>
        <taxon>Bacillati</taxon>
        <taxon>Actinomycetota</taxon>
        <taxon>Actinomycetes</taxon>
        <taxon>Micromonosporales</taxon>
        <taxon>Micromonosporaceae</taxon>
        <taxon>Micromonospora</taxon>
    </lineage>
</organism>
<evidence type="ECO:0000256" key="1">
    <source>
        <dbReference type="ARBA" id="ARBA00023002"/>
    </source>
</evidence>
<dbReference type="Proteomes" id="UP000198906">
    <property type="component" value="Unassembled WGS sequence"/>
</dbReference>
<feature type="region of interest" description="Disordered" evidence="2">
    <location>
        <begin position="1"/>
        <end position="36"/>
    </location>
</feature>
<keyword evidence="4" id="KW-1185">Reference proteome</keyword>
<dbReference type="AlphaFoldDB" id="A0A1C6SAP0"/>
<dbReference type="Gene3D" id="3.20.20.220">
    <property type="match status" value="1"/>
</dbReference>
<evidence type="ECO:0000313" key="4">
    <source>
        <dbReference type="Proteomes" id="UP000198906"/>
    </source>
</evidence>
<dbReference type="STRING" id="47866.GA0074694_4541"/>
<accession>A0A1C6SAP0</accession>
<dbReference type="SUPFAM" id="SSF51730">
    <property type="entry name" value="FAD-linked oxidoreductase"/>
    <property type="match status" value="1"/>
</dbReference>
<dbReference type="GO" id="GO:0035999">
    <property type="term" value="P:tetrahydrofolate interconversion"/>
    <property type="evidence" value="ECO:0007669"/>
    <property type="project" value="UniProtKB-UniPathway"/>
</dbReference>
<dbReference type="InterPro" id="IPR029041">
    <property type="entry name" value="FAD-linked_oxidoreductase-like"/>
</dbReference>
<name>A0A1C6SAP0_9ACTN</name>
<sequence length="344" mass="37978">MSRPRGPTTLVRMSVPPPFSPVDGPATPTSSPGTGPSLRHVLAGATRGLLLFGITPPRASATNEQAREIARLTLARLDPLDVDALVLYDIDDESDRNPDERPFPYLPTMDPAVFHAAHLAGWRRPAIVYRCVGKYPEPELRDWLRAVDTDRVGGVFVGASSGSKQVHTTLPRAHALRRETRPDLAVGGVAIPERHTRGLDEHLRMLTKQERGCGFFVSQVIYDVDASKSMVSDYHYACRDRGVTPRPVVFTLSVCGSLRTLAFLQWLGVRVPRWLENALRHADDPLAESYEQCLATARELVTFCRRLGMPFGFNVESVSNRKLEIDASVALAARVRDLLGRPSA</sequence>
<reference evidence="4" key="1">
    <citation type="submission" date="2016-06" db="EMBL/GenBank/DDBJ databases">
        <authorList>
            <person name="Varghese N."/>
        </authorList>
    </citation>
    <scope>NUCLEOTIDE SEQUENCE [LARGE SCALE GENOMIC DNA]</scope>
    <source>
        <strain evidence="4">DSM 46123</strain>
    </source>
</reference>
<gene>
    <name evidence="3" type="ORF">GA0074694_4541</name>
</gene>
<dbReference type="UniPathway" id="UPA00193"/>
<evidence type="ECO:0000256" key="2">
    <source>
        <dbReference type="SAM" id="MobiDB-lite"/>
    </source>
</evidence>